<sequence length="223" mass="26036">MQHCLKKEIFTGPIWKIVKEGEEEIVYGVDFNLKKERHLNGCVLDRFIRPTVVITDTMSAIYQQARRRTRDERLMTNILQTLRNNGNVLVAVDTAGRVLELTHMLEQLWRNKDSGLVAYSLALLNNVSYNVVEFAKSQIDYYFFFFSTYYEKLMKSFEGARNNPFHFKHVKLCHSLAELAKVPSPKIPPHDTSFINELQLSDFYFFEPTFPSVLDPSSRHLIH</sequence>
<accession>A0A3Q0JHD3</accession>
<dbReference type="KEGG" id="dci:103521166"/>
<evidence type="ECO:0000313" key="2">
    <source>
        <dbReference type="Proteomes" id="UP000079169"/>
    </source>
</evidence>
<proteinExistence type="inferred from homology"/>
<dbReference type="Proteomes" id="UP000079169">
    <property type="component" value="Unplaced"/>
</dbReference>
<comment type="subcellular location">
    <subcellularLocation>
        <location evidence="1">Nucleus</location>
    </subcellularLocation>
</comment>
<name>A0A3Q0JHD3_DIACI</name>
<dbReference type="GO" id="GO:0006398">
    <property type="term" value="P:mRNA 3'-end processing by stem-loop binding and cleavage"/>
    <property type="evidence" value="ECO:0007669"/>
    <property type="project" value="InterPro"/>
</dbReference>
<dbReference type="PaxDb" id="121845-A0A3Q0JHD3"/>
<dbReference type="InterPro" id="IPR036866">
    <property type="entry name" value="RibonucZ/Hydroxyglut_hydro"/>
</dbReference>
<reference evidence="3" key="1">
    <citation type="submission" date="2025-08" db="UniProtKB">
        <authorList>
            <consortium name="RefSeq"/>
        </authorList>
    </citation>
    <scope>IDENTIFICATION</scope>
</reference>
<dbReference type="GeneID" id="103521166"/>
<keyword evidence="1" id="KW-0694">RNA-binding</keyword>
<keyword evidence="1" id="KW-0507">mRNA processing</keyword>
<evidence type="ECO:0000313" key="3">
    <source>
        <dbReference type="RefSeq" id="XP_026687779.1"/>
    </source>
</evidence>
<dbReference type="SUPFAM" id="SSF56281">
    <property type="entry name" value="Metallo-hydrolase/oxidoreductase"/>
    <property type="match status" value="1"/>
</dbReference>
<dbReference type="PANTHER" id="PTHR45922:SF1">
    <property type="entry name" value="CLEAVAGE AND POLYADENYLATION SPECIFICITY FACTOR SUBUNIT 2"/>
    <property type="match status" value="1"/>
</dbReference>
<gene>
    <name evidence="3" type="primary">LOC103521166</name>
</gene>
<dbReference type="GO" id="GO:0003723">
    <property type="term" value="F:RNA binding"/>
    <property type="evidence" value="ECO:0007669"/>
    <property type="project" value="UniProtKB-KW"/>
</dbReference>
<dbReference type="AlphaFoldDB" id="A0A3Q0JHD3"/>
<dbReference type="STRING" id="121845.A0A3Q0JHD3"/>
<evidence type="ECO:0000256" key="1">
    <source>
        <dbReference type="RuleBase" id="RU365006"/>
    </source>
</evidence>
<keyword evidence="2" id="KW-1185">Reference proteome</keyword>
<keyword evidence="1" id="KW-0539">Nucleus</keyword>
<dbReference type="Gene3D" id="3.40.50.10890">
    <property type="match status" value="1"/>
</dbReference>
<dbReference type="GO" id="GO:0005847">
    <property type="term" value="C:mRNA cleavage and polyadenylation specificity factor complex"/>
    <property type="evidence" value="ECO:0007669"/>
    <property type="project" value="InterPro"/>
</dbReference>
<organism evidence="2 3">
    <name type="scientific">Diaphorina citri</name>
    <name type="common">Asian citrus psyllid</name>
    <dbReference type="NCBI Taxonomy" id="121845"/>
    <lineage>
        <taxon>Eukaryota</taxon>
        <taxon>Metazoa</taxon>
        <taxon>Ecdysozoa</taxon>
        <taxon>Arthropoda</taxon>
        <taxon>Hexapoda</taxon>
        <taxon>Insecta</taxon>
        <taxon>Pterygota</taxon>
        <taxon>Neoptera</taxon>
        <taxon>Paraneoptera</taxon>
        <taxon>Hemiptera</taxon>
        <taxon>Sternorrhyncha</taxon>
        <taxon>Psylloidea</taxon>
        <taxon>Psyllidae</taxon>
        <taxon>Diaphorininae</taxon>
        <taxon>Diaphorina</taxon>
    </lineage>
</organism>
<dbReference type="PANTHER" id="PTHR45922">
    <property type="entry name" value="CLEAVAGE AND POLYADENYLATION SPECIFICITY FACTOR SUBUNIT 2"/>
    <property type="match status" value="1"/>
</dbReference>
<protein>
    <recommendedName>
        <fullName evidence="1">Cleavage and polyadenylation specificity factor subunit 2</fullName>
    </recommendedName>
    <alternativeName>
        <fullName evidence="1">Cleavage and polyadenylation specificity factor 100 kDa subunit</fullName>
    </alternativeName>
</protein>
<dbReference type="InterPro" id="IPR027075">
    <property type="entry name" value="CPSF2"/>
</dbReference>
<comment type="similarity">
    <text evidence="1">Belongs to the metallo-beta-lactamase superfamily. RNA-metabolizing metallo-beta-lactamase-like family. CPSF2/YSH1 subfamily.</text>
</comment>
<dbReference type="RefSeq" id="XP_026687779.1">
    <property type="nucleotide sequence ID" value="XM_026831978.1"/>
</dbReference>